<keyword evidence="3" id="KW-1185">Reference proteome</keyword>
<dbReference type="CDD" id="cd00093">
    <property type="entry name" value="HTH_XRE"/>
    <property type="match status" value="1"/>
</dbReference>
<comment type="caution">
    <text evidence="2">The sequence shown here is derived from an EMBL/GenBank/DDBJ whole genome shotgun (WGS) entry which is preliminary data.</text>
</comment>
<dbReference type="Proteomes" id="UP001499895">
    <property type="component" value="Unassembled WGS sequence"/>
</dbReference>
<evidence type="ECO:0000313" key="2">
    <source>
        <dbReference type="EMBL" id="GAA0485162.1"/>
    </source>
</evidence>
<dbReference type="InterPro" id="IPR010982">
    <property type="entry name" value="Lambda_DNA-bd_dom_sf"/>
</dbReference>
<sequence>MRVRAGMNLTEAAKLLGLYGAPTLSKIENGKQRPDLDRFFTVYGVEDEARIAETRAIEQLANSNRQRNLFAQYRDIIRAPMADFIELEEIATRIDAYGALVIPGLLQTTEYAHAIIEGGALWRTAREVKTFTELRMKRQDILAANREDKAPVSVRCVLDEASLRREVGGSETLRGQLKHLLVQSRKPNIDLRVLTFKAGAHTALDGPFTTFHFDVGEPVVAVEPLTNALYLEEDAPVAKYAFAFNNVLTRALDPDGSRDLIAKIAKEMP</sequence>
<accession>A0ABP3KQS5</accession>
<dbReference type="EMBL" id="BAAAHB010000086">
    <property type="protein sequence ID" value="GAA0485162.1"/>
    <property type="molecule type" value="Genomic_DNA"/>
</dbReference>
<gene>
    <name evidence="2" type="ORF">GCM10009544_53460</name>
</gene>
<organism evidence="2 3">
    <name type="scientific">Streptomyces stramineus</name>
    <dbReference type="NCBI Taxonomy" id="173861"/>
    <lineage>
        <taxon>Bacteria</taxon>
        <taxon>Bacillati</taxon>
        <taxon>Actinomycetota</taxon>
        <taxon>Actinomycetes</taxon>
        <taxon>Kitasatosporales</taxon>
        <taxon>Streptomycetaceae</taxon>
        <taxon>Streptomyces</taxon>
    </lineage>
</organism>
<dbReference type="Pfam" id="PF19054">
    <property type="entry name" value="DUF5753"/>
    <property type="match status" value="1"/>
</dbReference>
<evidence type="ECO:0000259" key="1">
    <source>
        <dbReference type="PROSITE" id="PS50943"/>
    </source>
</evidence>
<dbReference type="SUPFAM" id="SSF47413">
    <property type="entry name" value="lambda repressor-like DNA-binding domains"/>
    <property type="match status" value="1"/>
</dbReference>
<evidence type="ECO:0000313" key="3">
    <source>
        <dbReference type="Proteomes" id="UP001499895"/>
    </source>
</evidence>
<name>A0ABP3KQS5_9ACTN</name>
<dbReference type="Pfam" id="PF13560">
    <property type="entry name" value="HTH_31"/>
    <property type="match status" value="1"/>
</dbReference>
<reference evidence="3" key="1">
    <citation type="journal article" date="2019" name="Int. J. Syst. Evol. Microbiol.">
        <title>The Global Catalogue of Microorganisms (GCM) 10K type strain sequencing project: providing services to taxonomists for standard genome sequencing and annotation.</title>
        <authorList>
            <consortium name="The Broad Institute Genomics Platform"/>
            <consortium name="The Broad Institute Genome Sequencing Center for Infectious Disease"/>
            <person name="Wu L."/>
            <person name="Ma J."/>
        </authorList>
    </citation>
    <scope>NUCLEOTIDE SEQUENCE [LARGE SCALE GENOMIC DNA]</scope>
    <source>
        <strain evidence="3">JCM 10649</strain>
    </source>
</reference>
<protein>
    <submittedName>
        <fullName evidence="2">Helix-turn-helix transcriptional regulator</fullName>
    </submittedName>
</protein>
<proteinExistence type="predicted"/>
<dbReference type="PROSITE" id="PS50943">
    <property type="entry name" value="HTH_CROC1"/>
    <property type="match status" value="1"/>
</dbReference>
<feature type="domain" description="HTH cro/C1-type" evidence="1">
    <location>
        <begin position="1"/>
        <end position="37"/>
    </location>
</feature>
<dbReference type="InterPro" id="IPR043917">
    <property type="entry name" value="DUF5753"/>
</dbReference>
<dbReference type="InterPro" id="IPR001387">
    <property type="entry name" value="Cro/C1-type_HTH"/>
</dbReference>